<gene>
    <name evidence="9" type="ORF">fugu_009872</name>
</gene>
<dbReference type="Gene3D" id="3.80.10.10">
    <property type="entry name" value="Ribonuclease Inhibitor"/>
    <property type="match status" value="1"/>
</dbReference>
<evidence type="ECO:0008006" key="11">
    <source>
        <dbReference type="Google" id="ProtNLM"/>
    </source>
</evidence>
<sequence>MSVFVFRVFLGILLCSPCRCLECPFGCECFAVTRTVKCISSNLQAVPQSVPGYTRTLIITGNHISQIGPDSFAELTNVTSIILSNNRITALDSYSFSTLLNLHFLDLSGNRLMLIHPEALSIPASPLQDLNLSRSLYNSTSLTDLTTALRWGGLRGLLRLDLSGNQLTLLPPGMFSHLPSLQQLFLANNSLVSLYGGTFSGMSHLQMLDLMHNAFTTFRTDALQELDRLGNIQILLGENPYTCSCDIRNFVAWLNESRAQVDVDALRCASPRELSNTQLWGISILAIGCVVPAQAEVADLTLQTSYVFLGLVLGLVGMVFLFVLYLNRHGMKNWIIEMRDACRDVLEGYNYRFEIDSDPRLGHISAQNGRTRRNPEIPLSQQLPSDTCITRVPSNPNAEQLTTSPLP</sequence>
<reference evidence="9 10" key="1">
    <citation type="submission" date="2019-04" db="EMBL/GenBank/DDBJ databases">
        <title>The sequence and de novo assembly of Takifugu bimaculatus genome using PacBio and Hi-C technologies.</title>
        <authorList>
            <person name="Xu P."/>
            <person name="Liu B."/>
            <person name="Zhou Z."/>
        </authorList>
    </citation>
    <scope>NUCLEOTIDE SEQUENCE [LARGE SCALE GENOMIC DNA]</scope>
    <source>
        <strain evidence="9">TB-2018</strain>
        <tissue evidence="9">Muscle</tissue>
    </source>
</reference>
<feature type="domain" description="LRRNT" evidence="7">
    <location>
        <begin position="22"/>
        <end position="56"/>
    </location>
</feature>
<feature type="region of interest" description="Disordered" evidence="4">
    <location>
        <begin position="388"/>
        <end position="407"/>
    </location>
</feature>
<feature type="signal peptide" evidence="6">
    <location>
        <begin position="1"/>
        <end position="20"/>
    </location>
</feature>
<feature type="domain" description="LRRCT" evidence="8">
    <location>
        <begin position="239"/>
        <end position="290"/>
    </location>
</feature>
<keyword evidence="10" id="KW-1185">Reference proteome</keyword>
<feature type="transmembrane region" description="Helical" evidence="5">
    <location>
        <begin position="306"/>
        <end position="326"/>
    </location>
</feature>
<dbReference type="SMART" id="SM00013">
    <property type="entry name" value="LRRNT"/>
    <property type="match status" value="1"/>
</dbReference>
<dbReference type="InterPro" id="IPR052286">
    <property type="entry name" value="Wnt_signaling_inhibitor"/>
</dbReference>
<dbReference type="InterPro" id="IPR003591">
    <property type="entry name" value="Leu-rich_rpt_typical-subtyp"/>
</dbReference>
<organism evidence="9 10">
    <name type="scientific">Takifugu bimaculatus</name>
    <dbReference type="NCBI Taxonomy" id="433685"/>
    <lineage>
        <taxon>Eukaryota</taxon>
        <taxon>Metazoa</taxon>
        <taxon>Chordata</taxon>
        <taxon>Craniata</taxon>
        <taxon>Vertebrata</taxon>
        <taxon>Euteleostomi</taxon>
        <taxon>Actinopterygii</taxon>
        <taxon>Neopterygii</taxon>
        <taxon>Teleostei</taxon>
        <taxon>Neoteleostei</taxon>
        <taxon>Acanthomorphata</taxon>
        <taxon>Eupercaria</taxon>
        <taxon>Tetraodontiformes</taxon>
        <taxon>Tetradontoidea</taxon>
        <taxon>Tetraodontidae</taxon>
        <taxon>Takifugu</taxon>
    </lineage>
</organism>
<evidence type="ECO:0000259" key="8">
    <source>
        <dbReference type="SMART" id="SM00082"/>
    </source>
</evidence>
<dbReference type="GO" id="GO:0005886">
    <property type="term" value="C:plasma membrane"/>
    <property type="evidence" value="ECO:0007669"/>
    <property type="project" value="TreeGrafter"/>
</dbReference>
<feature type="chain" id="PRO_5021489815" description="LRRCT domain-containing protein" evidence="6">
    <location>
        <begin position="21"/>
        <end position="407"/>
    </location>
</feature>
<dbReference type="SMART" id="SM00369">
    <property type="entry name" value="LRR_TYP"/>
    <property type="match status" value="5"/>
</dbReference>
<dbReference type="InterPro" id="IPR000483">
    <property type="entry name" value="Cys-rich_flank_reg_C"/>
</dbReference>
<evidence type="ECO:0000256" key="1">
    <source>
        <dbReference type="ARBA" id="ARBA00022614"/>
    </source>
</evidence>
<dbReference type="InterPro" id="IPR000372">
    <property type="entry name" value="LRRNT"/>
</dbReference>
<proteinExistence type="predicted"/>
<dbReference type="GO" id="GO:0090090">
    <property type="term" value="P:negative regulation of canonical Wnt signaling pathway"/>
    <property type="evidence" value="ECO:0007669"/>
    <property type="project" value="TreeGrafter"/>
</dbReference>
<keyword evidence="1" id="KW-0433">Leucine-rich repeat</keyword>
<evidence type="ECO:0000256" key="4">
    <source>
        <dbReference type="SAM" id="MobiDB-lite"/>
    </source>
</evidence>
<dbReference type="AlphaFoldDB" id="A0A4Z2CE02"/>
<evidence type="ECO:0000313" key="10">
    <source>
        <dbReference type="Proteomes" id="UP000516260"/>
    </source>
</evidence>
<dbReference type="InterPro" id="IPR001611">
    <property type="entry name" value="Leu-rich_rpt"/>
</dbReference>
<evidence type="ECO:0000259" key="7">
    <source>
        <dbReference type="SMART" id="SM00013"/>
    </source>
</evidence>
<evidence type="ECO:0000256" key="6">
    <source>
        <dbReference type="SAM" id="SignalP"/>
    </source>
</evidence>
<dbReference type="EMBL" id="SWLE01000002">
    <property type="protein sequence ID" value="TNN02385.1"/>
    <property type="molecule type" value="Genomic_DNA"/>
</dbReference>
<evidence type="ECO:0000313" key="9">
    <source>
        <dbReference type="EMBL" id="TNN02385.1"/>
    </source>
</evidence>
<dbReference type="PANTHER" id="PTHR24364">
    <property type="entry name" value="LP06937P"/>
    <property type="match status" value="1"/>
</dbReference>
<dbReference type="InterPro" id="IPR032675">
    <property type="entry name" value="LRR_dom_sf"/>
</dbReference>
<evidence type="ECO:0000256" key="5">
    <source>
        <dbReference type="SAM" id="Phobius"/>
    </source>
</evidence>
<dbReference type="SUPFAM" id="SSF52058">
    <property type="entry name" value="L domain-like"/>
    <property type="match status" value="1"/>
</dbReference>
<keyword evidence="5" id="KW-0472">Membrane</keyword>
<name>A0A4Z2CE02_9TELE</name>
<dbReference type="Pfam" id="PF00560">
    <property type="entry name" value="LRR_1"/>
    <property type="match status" value="1"/>
</dbReference>
<comment type="caution">
    <text evidence="9">The sequence shown here is derived from an EMBL/GenBank/DDBJ whole genome shotgun (WGS) entry which is preliminary data.</text>
</comment>
<evidence type="ECO:0000256" key="2">
    <source>
        <dbReference type="ARBA" id="ARBA00022729"/>
    </source>
</evidence>
<dbReference type="Proteomes" id="UP000516260">
    <property type="component" value="Chromosome 10"/>
</dbReference>
<evidence type="ECO:0000256" key="3">
    <source>
        <dbReference type="ARBA" id="ARBA00022737"/>
    </source>
</evidence>
<keyword evidence="5" id="KW-1133">Transmembrane helix</keyword>
<keyword evidence="2 6" id="KW-0732">Signal</keyword>
<protein>
    <recommendedName>
        <fullName evidence="11">LRRCT domain-containing protein</fullName>
    </recommendedName>
</protein>
<accession>A0A4Z2CE02</accession>
<dbReference type="SMART" id="SM00082">
    <property type="entry name" value="LRRCT"/>
    <property type="match status" value="1"/>
</dbReference>
<keyword evidence="3" id="KW-0677">Repeat</keyword>
<dbReference type="PANTHER" id="PTHR24364:SF22">
    <property type="entry name" value="TROPHOBLAST GLYCOPROTEIN A-RELATED"/>
    <property type="match status" value="1"/>
</dbReference>
<keyword evidence="5" id="KW-0812">Transmembrane</keyword>
<dbReference type="Pfam" id="PF13855">
    <property type="entry name" value="LRR_8"/>
    <property type="match status" value="2"/>
</dbReference>